<dbReference type="GO" id="GO:0043565">
    <property type="term" value="F:sequence-specific DNA binding"/>
    <property type="evidence" value="ECO:0007669"/>
    <property type="project" value="TreeGrafter"/>
</dbReference>
<evidence type="ECO:0000256" key="13">
    <source>
        <dbReference type="ARBA" id="ARBA00067600"/>
    </source>
</evidence>
<evidence type="ECO:0000259" key="16">
    <source>
        <dbReference type="PROSITE" id="PS50157"/>
    </source>
</evidence>
<feature type="compositionally biased region" description="Low complexity" evidence="15">
    <location>
        <begin position="238"/>
        <end position="251"/>
    </location>
</feature>
<keyword evidence="2" id="KW-0716">Sensory transduction</keyword>
<feature type="compositionally biased region" description="Pro residues" evidence="15">
    <location>
        <begin position="252"/>
        <end position="261"/>
    </location>
</feature>
<evidence type="ECO:0000313" key="17">
    <source>
        <dbReference type="EMBL" id="GFO22977.1"/>
    </source>
</evidence>
<dbReference type="GO" id="GO:0007601">
    <property type="term" value="P:visual perception"/>
    <property type="evidence" value="ECO:0007669"/>
    <property type="project" value="UniProtKB-KW"/>
</dbReference>
<comment type="caution">
    <text evidence="17">The sequence shown here is derived from an EMBL/GenBank/DDBJ whole genome shotgun (WGS) entry which is preliminary data.</text>
</comment>
<feature type="domain" description="C2H2-type" evidence="16">
    <location>
        <begin position="417"/>
        <end position="444"/>
    </location>
</feature>
<evidence type="ECO:0000256" key="14">
    <source>
        <dbReference type="PROSITE-ProRule" id="PRU00042"/>
    </source>
</evidence>
<evidence type="ECO:0000256" key="12">
    <source>
        <dbReference type="ARBA" id="ARBA00058744"/>
    </source>
</evidence>
<keyword evidence="3" id="KW-0479">Metal-binding</keyword>
<dbReference type="Proteomes" id="UP000735302">
    <property type="component" value="Unassembled WGS sequence"/>
</dbReference>
<feature type="region of interest" description="Disordered" evidence="15">
    <location>
        <begin position="151"/>
        <end position="181"/>
    </location>
</feature>
<feature type="region of interest" description="Disordered" evidence="15">
    <location>
        <begin position="216"/>
        <end position="275"/>
    </location>
</feature>
<proteinExistence type="predicted"/>
<feature type="domain" description="C2H2-type" evidence="16">
    <location>
        <begin position="445"/>
        <end position="472"/>
    </location>
</feature>
<evidence type="ECO:0000256" key="10">
    <source>
        <dbReference type="ARBA" id="ARBA00023242"/>
    </source>
</evidence>
<dbReference type="SUPFAM" id="SSF57667">
    <property type="entry name" value="beta-beta-alpha zinc fingers"/>
    <property type="match status" value="3"/>
</dbReference>
<dbReference type="FunFam" id="3.30.160.60:FF:000875">
    <property type="entry name" value="zinc finger protein 236 isoform X7"/>
    <property type="match status" value="1"/>
</dbReference>
<evidence type="ECO:0000256" key="15">
    <source>
        <dbReference type="SAM" id="MobiDB-lite"/>
    </source>
</evidence>
<keyword evidence="9" id="KW-0804">Transcription</keyword>
<protein>
    <recommendedName>
        <fullName evidence="13">Protein glass</fullName>
    </recommendedName>
</protein>
<feature type="region of interest" description="Disordered" evidence="15">
    <location>
        <begin position="1"/>
        <end position="27"/>
    </location>
</feature>
<dbReference type="FunFam" id="3.30.160.60:FF:000310">
    <property type="entry name" value="GLIS family zinc finger 2"/>
    <property type="match status" value="1"/>
</dbReference>
<keyword evidence="10" id="KW-0539">Nucleus</keyword>
<feature type="domain" description="C2H2-type" evidence="16">
    <location>
        <begin position="501"/>
        <end position="527"/>
    </location>
</feature>
<dbReference type="PANTHER" id="PTHR24408">
    <property type="entry name" value="ZINC FINGER PROTEIN"/>
    <property type="match status" value="1"/>
</dbReference>
<dbReference type="GO" id="GO:0008270">
    <property type="term" value="F:zinc ion binding"/>
    <property type="evidence" value="ECO:0007669"/>
    <property type="project" value="UniProtKB-KW"/>
</dbReference>
<dbReference type="PANTHER" id="PTHR24408:SF34">
    <property type="entry name" value="ZINC FINGER PROTEIN 672-RELATED"/>
    <property type="match status" value="1"/>
</dbReference>
<dbReference type="InterPro" id="IPR036236">
    <property type="entry name" value="Znf_C2H2_sf"/>
</dbReference>
<dbReference type="InterPro" id="IPR013087">
    <property type="entry name" value="Znf_C2H2_type"/>
</dbReference>
<gene>
    <name evidence="17" type="ORF">PoB_004948200</name>
</gene>
<dbReference type="GO" id="GO:0000981">
    <property type="term" value="F:DNA-binding transcription factor activity, RNA polymerase II-specific"/>
    <property type="evidence" value="ECO:0007669"/>
    <property type="project" value="TreeGrafter"/>
</dbReference>
<dbReference type="PROSITE" id="PS50157">
    <property type="entry name" value="ZINC_FINGER_C2H2_2"/>
    <property type="match status" value="5"/>
</dbReference>
<keyword evidence="7" id="KW-0805">Transcription regulation</keyword>
<feature type="region of interest" description="Disordered" evidence="15">
    <location>
        <begin position="51"/>
        <end position="116"/>
    </location>
</feature>
<feature type="compositionally biased region" description="Low complexity" evidence="15">
    <location>
        <begin position="67"/>
        <end position="93"/>
    </location>
</feature>
<feature type="domain" description="C2H2-type" evidence="16">
    <location>
        <begin position="389"/>
        <end position="416"/>
    </location>
</feature>
<keyword evidence="5 14" id="KW-0863">Zinc-finger</keyword>
<comment type="function">
    <text evidence="12">Transcription factor required for gene expression specific to photoreceptor cells.</text>
</comment>
<dbReference type="FunFam" id="3.30.160.60:FF:001159">
    <property type="entry name" value="Protein glass"/>
    <property type="match status" value="1"/>
</dbReference>
<evidence type="ECO:0000256" key="3">
    <source>
        <dbReference type="ARBA" id="ARBA00022723"/>
    </source>
</evidence>
<evidence type="ECO:0000256" key="7">
    <source>
        <dbReference type="ARBA" id="ARBA00023015"/>
    </source>
</evidence>
<reference evidence="17 18" key="1">
    <citation type="journal article" date="2021" name="Elife">
        <title>Chloroplast acquisition without the gene transfer in kleptoplastic sea slugs, Plakobranchus ocellatus.</title>
        <authorList>
            <person name="Maeda T."/>
            <person name="Takahashi S."/>
            <person name="Yoshida T."/>
            <person name="Shimamura S."/>
            <person name="Takaki Y."/>
            <person name="Nagai Y."/>
            <person name="Toyoda A."/>
            <person name="Suzuki Y."/>
            <person name="Arimoto A."/>
            <person name="Ishii H."/>
            <person name="Satoh N."/>
            <person name="Nishiyama T."/>
            <person name="Hasebe M."/>
            <person name="Maruyama T."/>
            <person name="Minagawa J."/>
            <person name="Obokata J."/>
            <person name="Shigenobu S."/>
        </authorList>
    </citation>
    <scope>NUCLEOTIDE SEQUENCE [LARGE SCALE GENOMIC DNA]</scope>
</reference>
<keyword evidence="6" id="KW-0862">Zinc</keyword>
<comment type="subcellular location">
    <subcellularLocation>
        <location evidence="1">Nucleus</location>
    </subcellularLocation>
</comment>
<evidence type="ECO:0000256" key="5">
    <source>
        <dbReference type="ARBA" id="ARBA00022771"/>
    </source>
</evidence>
<dbReference type="FunFam" id="3.30.160.60:FF:000100">
    <property type="entry name" value="Zinc finger 45-like"/>
    <property type="match status" value="1"/>
</dbReference>
<dbReference type="EMBL" id="BLXT01005482">
    <property type="protein sequence ID" value="GFO22977.1"/>
    <property type="molecule type" value="Genomic_DNA"/>
</dbReference>
<evidence type="ECO:0000313" key="18">
    <source>
        <dbReference type="Proteomes" id="UP000735302"/>
    </source>
</evidence>
<evidence type="ECO:0000256" key="9">
    <source>
        <dbReference type="ARBA" id="ARBA00023163"/>
    </source>
</evidence>
<feature type="compositionally biased region" description="Polar residues" evidence="15">
    <location>
        <begin position="168"/>
        <end position="181"/>
    </location>
</feature>
<sequence>MCSHPTEGLYRSRADSLSTVPPMAMDHPTKVSSDVAGTLLSLKNSVVHLESRGRVSPNTMPPPPPTSSHYSPSQAIGGYASSGSPGPHAPHSYLQNHPYTSSTGGSPASSHGALHPSQGLAYTVNYSGHGPQGLSASYGSQVLGSHHPHYARHHHHIHHQYPQYPEQCSSPSNSTGTSTALQHPVQTANVHFPAMSVNVSMSMNVGMNPQLAPPGPYKCDSSGINGVSAGPGAASGHPSSPTLSSTSLNWTLPPPSPPLPSSHPTDPLSQYPHSAATGYLDPHYNTYPSQTPHHHAFAFGPEEYKPSSLDLRPPPHPGIYYKQDPDVAVAAFQDRGKFCPISHHHHHYHAVHPQHHHHPHDHILKRNRFVTDRSLSSAQGLDGGLVKTNLCRQCGKTYARPSTLKTHLRTHSGEKPYKCSTCNKSFSQAANLTAHLRTHSGEKPFHCHICERRFSQSSSVTTHMRTHSGERPYRCRMCKKAFSDSSTLTKHLRIHSGEKPYQCKLCLLRFSQSGNLNRHMRVHAASS</sequence>
<dbReference type="FunFam" id="3.30.160.60:FF:000538">
    <property type="entry name" value="zinc finger protein 853"/>
    <property type="match status" value="1"/>
</dbReference>
<name>A0AAV4BUG2_9GAST</name>
<keyword evidence="8" id="KW-0238">DNA-binding</keyword>
<keyword evidence="11" id="KW-0844">Vision</keyword>
<dbReference type="PROSITE" id="PS00028">
    <property type="entry name" value="ZINC_FINGER_C2H2_1"/>
    <property type="match status" value="5"/>
</dbReference>
<feature type="domain" description="C2H2-type" evidence="16">
    <location>
        <begin position="473"/>
        <end position="500"/>
    </location>
</feature>
<dbReference type="GO" id="GO:0005634">
    <property type="term" value="C:nucleus"/>
    <property type="evidence" value="ECO:0007669"/>
    <property type="project" value="UniProtKB-SubCell"/>
</dbReference>
<dbReference type="AlphaFoldDB" id="A0AAV4BUG2"/>
<evidence type="ECO:0000256" key="8">
    <source>
        <dbReference type="ARBA" id="ARBA00023125"/>
    </source>
</evidence>
<evidence type="ECO:0000256" key="1">
    <source>
        <dbReference type="ARBA" id="ARBA00004123"/>
    </source>
</evidence>
<dbReference type="SMART" id="SM00355">
    <property type="entry name" value="ZnF_C2H2"/>
    <property type="match status" value="5"/>
</dbReference>
<dbReference type="Pfam" id="PF00096">
    <property type="entry name" value="zf-C2H2"/>
    <property type="match status" value="5"/>
</dbReference>
<feature type="compositionally biased region" description="Polar residues" evidence="15">
    <location>
        <begin position="94"/>
        <end position="109"/>
    </location>
</feature>
<evidence type="ECO:0000256" key="11">
    <source>
        <dbReference type="ARBA" id="ARBA00023305"/>
    </source>
</evidence>
<dbReference type="Gene3D" id="3.30.160.60">
    <property type="entry name" value="Classic Zinc Finger"/>
    <property type="match status" value="5"/>
</dbReference>
<organism evidence="17 18">
    <name type="scientific">Plakobranchus ocellatus</name>
    <dbReference type="NCBI Taxonomy" id="259542"/>
    <lineage>
        <taxon>Eukaryota</taxon>
        <taxon>Metazoa</taxon>
        <taxon>Spiralia</taxon>
        <taxon>Lophotrochozoa</taxon>
        <taxon>Mollusca</taxon>
        <taxon>Gastropoda</taxon>
        <taxon>Heterobranchia</taxon>
        <taxon>Euthyneura</taxon>
        <taxon>Panpulmonata</taxon>
        <taxon>Sacoglossa</taxon>
        <taxon>Placobranchoidea</taxon>
        <taxon>Plakobranchidae</taxon>
        <taxon>Plakobranchus</taxon>
    </lineage>
</organism>
<keyword evidence="18" id="KW-1185">Reference proteome</keyword>
<accession>A0AAV4BUG2</accession>
<evidence type="ECO:0000256" key="4">
    <source>
        <dbReference type="ARBA" id="ARBA00022737"/>
    </source>
</evidence>
<keyword evidence="4" id="KW-0677">Repeat</keyword>
<evidence type="ECO:0000256" key="2">
    <source>
        <dbReference type="ARBA" id="ARBA00022606"/>
    </source>
</evidence>
<evidence type="ECO:0000256" key="6">
    <source>
        <dbReference type="ARBA" id="ARBA00022833"/>
    </source>
</evidence>